<feature type="coiled-coil region" evidence="1">
    <location>
        <begin position="66"/>
        <end position="114"/>
    </location>
</feature>
<dbReference type="KEGG" id="paln:B0W48_17990"/>
<gene>
    <name evidence="3" type="ORF">B0W48_17990</name>
</gene>
<evidence type="ECO:0000313" key="4">
    <source>
        <dbReference type="Proteomes" id="UP000188243"/>
    </source>
</evidence>
<accession>A0A1Q2H2A2</accession>
<evidence type="ECO:0000256" key="1">
    <source>
        <dbReference type="SAM" id="Coils"/>
    </source>
</evidence>
<proteinExistence type="predicted"/>
<name>A0A1Q2H2A2_9GAMM</name>
<sequence length="135" mass="15112">MTSITFANQYGNYNSSSITKAASPSEVAAIYGPTSEKASDVNGMNATPKEQTFLERAQEAIVYQRLGINKEKIDKLKEAIEDLSKELKGQGADLDIINDKINELEKMLEQEYEQGRDRMDMQPQHERGKIISALV</sequence>
<evidence type="ECO:0000256" key="2">
    <source>
        <dbReference type="SAM" id="MobiDB-lite"/>
    </source>
</evidence>
<dbReference type="Proteomes" id="UP000188243">
    <property type="component" value="Chromosome"/>
</dbReference>
<evidence type="ECO:0000313" key="3">
    <source>
        <dbReference type="EMBL" id="AQQ01498.1"/>
    </source>
</evidence>
<feature type="compositionally biased region" description="Basic and acidic residues" evidence="2">
    <location>
        <begin position="114"/>
        <end position="129"/>
    </location>
</feature>
<reference evidence="3 4" key="1">
    <citation type="submission" date="2017-02" db="EMBL/GenBank/DDBJ databases">
        <title>Complete genome sequence of the cold-active Pseudoalteromonas aliena strain EH1 isolated from Arctic seawater.</title>
        <authorList>
            <person name="Kim E."/>
            <person name="Heo E."/>
            <person name="Kim H."/>
            <person name="Kim D."/>
        </authorList>
    </citation>
    <scope>NUCLEOTIDE SEQUENCE [LARGE SCALE GENOMIC DNA]</scope>
    <source>
        <strain evidence="3 4">EH1</strain>
    </source>
</reference>
<feature type="region of interest" description="Disordered" evidence="2">
    <location>
        <begin position="114"/>
        <end position="135"/>
    </location>
</feature>
<dbReference type="EMBL" id="CP019628">
    <property type="protein sequence ID" value="AQQ01498.1"/>
    <property type="molecule type" value="Genomic_DNA"/>
</dbReference>
<dbReference type="STRING" id="247523.B0W48_17990"/>
<organism evidence="3 4">
    <name type="scientific">Pseudoalteromonas aliena</name>
    <dbReference type="NCBI Taxonomy" id="247523"/>
    <lineage>
        <taxon>Bacteria</taxon>
        <taxon>Pseudomonadati</taxon>
        <taxon>Pseudomonadota</taxon>
        <taxon>Gammaproteobacteria</taxon>
        <taxon>Alteromonadales</taxon>
        <taxon>Pseudoalteromonadaceae</taxon>
        <taxon>Pseudoalteromonas</taxon>
    </lineage>
</organism>
<dbReference type="AlphaFoldDB" id="A0A1Q2H2A2"/>
<dbReference type="RefSeq" id="WP_077538133.1">
    <property type="nucleotide sequence ID" value="NZ_CP019628.1"/>
</dbReference>
<protein>
    <recommendedName>
        <fullName evidence="5">Orphan protein</fullName>
    </recommendedName>
</protein>
<keyword evidence="1" id="KW-0175">Coiled coil</keyword>
<evidence type="ECO:0008006" key="5">
    <source>
        <dbReference type="Google" id="ProtNLM"/>
    </source>
</evidence>